<feature type="transmembrane region" description="Helical" evidence="6">
    <location>
        <begin position="189"/>
        <end position="209"/>
    </location>
</feature>
<dbReference type="OrthoDB" id="1728340at2759"/>
<organism evidence="8 9">
    <name type="scientific">Protea cynaroides</name>
    <dbReference type="NCBI Taxonomy" id="273540"/>
    <lineage>
        <taxon>Eukaryota</taxon>
        <taxon>Viridiplantae</taxon>
        <taxon>Streptophyta</taxon>
        <taxon>Embryophyta</taxon>
        <taxon>Tracheophyta</taxon>
        <taxon>Spermatophyta</taxon>
        <taxon>Magnoliopsida</taxon>
        <taxon>Proteales</taxon>
        <taxon>Proteaceae</taxon>
        <taxon>Protea</taxon>
    </lineage>
</organism>
<keyword evidence="5 6" id="KW-0472">Membrane</keyword>
<evidence type="ECO:0000256" key="3">
    <source>
        <dbReference type="ARBA" id="ARBA00022692"/>
    </source>
</evidence>
<evidence type="ECO:0000259" key="7">
    <source>
        <dbReference type="Pfam" id="PF00892"/>
    </source>
</evidence>
<protein>
    <recommendedName>
        <fullName evidence="6">WAT1-related protein</fullName>
    </recommendedName>
</protein>
<evidence type="ECO:0000256" key="1">
    <source>
        <dbReference type="ARBA" id="ARBA00004141"/>
    </source>
</evidence>
<proteinExistence type="inferred from homology"/>
<feature type="transmembrane region" description="Helical" evidence="6">
    <location>
        <begin position="257"/>
        <end position="273"/>
    </location>
</feature>
<dbReference type="AlphaFoldDB" id="A0A9Q0HD22"/>
<dbReference type="Proteomes" id="UP001141806">
    <property type="component" value="Unassembled WGS sequence"/>
</dbReference>
<comment type="subcellular location">
    <subcellularLocation>
        <location evidence="1 6">Membrane</location>
        <topology evidence="1 6">Multi-pass membrane protein</topology>
    </subcellularLocation>
</comment>
<feature type="domain" description="EamA" evidence="7">
    <location>
        <begin position="21"/>
        <end position="159"/>
    </location>
</feature>
<dbReference type="GO" id="GO:0022857">
    <property type="term" value="F:transmembrane transporter activity"/>
    <property type="evidence" value="ECO:0007669"/>
    <property type="project" value="InterPro"/>
</dbReference>
<evidence type="ECO:0000256" key="4">
    <source>
        <dbReference type="ARBA" id="ARBA00022989"/>
    </source>
</evidence>
<comment type="similarity">
    <text evidence="2 6">Belongs to the drug/metabolite transporter (DMT) superfamily. Plant drug/metabolite exporter (P-DME) (TC 2.A.7.4) family.</text>
</comment>
<feature type="transmembrane region" description="Helical" evidence="6">
    <location>
        <begin position="144"/>
        <end position="162"/>
    </location>
</feature>
<keyword evidence="4 6" id="KW-1133">Transmembrane helix</keyword>
<dbReference type="InterPro" id="IPR030184">
    <property type="entry name" value="WAT1-related"/>
</dbReference>
<feature type="transmembrane region" description="Helical" evidence="6">
    <location>
        <begin position="109"/>
        <end position="132"/>
    </location>
</feature>
<feature type="transmembrane region" description="Helical" evidence="6">
    <location>
        <begin position="221"/>
        <end position="242"/>
    </location>
</feature>
<evidence type="ECO:0000256" key="5">
    <source>
        <dbReference type="ARBA" id="ARBA00023136"/>
    </source>
</evidence>
<dbReference type="Pfam" id="PF00892">
    <property type="entry name" value="EamA"/>
    <property type="match status" value="2"/>
</dbReference>
<evidence type="ECO:0000313" key="8">
    <source>
        <dbReference type="EMBL" id="KAJ4964356.1"/>
    </source>
</evidence>
<feature type="transmembrane region" description="Helical" evidence="6">
    <location>
        <begin position="51"/>
        <end position="69"/>
    </location>
</feature>
<evidence type="ECO:0000256" key="6">
    <source>
        <dbReference type="RuleBase" id="RU363077"/>
    </source>
</evidence>
<keyword evidence="3 6" id="KW-0812">Transmembrane</keyword>
<feature type="transmembrane region" description="Helical" evidence="6">
    <location>
        <begin position="81"/>
        <end position="103"/>
    </location>
</feature>
<name>A0A9Q0HD22_9MAGN</name>
<gene>
    <name evidence="8" type="ORF">NE237_024295</name>
</gene>
<feature type="transmembrane region" description="Helical" evidence="6">
    <location>
        <begin position="285"/>
        <end position="306"/>
    </location>
</feature>
<dbReference type="InterPro" id="IPR037185">
    <property type="entry name" value="EmrE-like"/>
</dbReference>
<dbReference type="PANTHER" id="PTHR31218">
    <property type="entry name" value="WAT1-RELATED PROTEIN"/>
    <property type="match status" value="1"/>
</dbReference>
<dbReference type="GO" id="GO:0016020">
    <property type="term" value="C:membrane"/>
    <property type="evidence" value="ECO:0007669"/>
    <property type="project" value="UniProtKB-SubCell"/>
</dbReference>
<evidence type="ECO:0000256" key="2">
    <source>
        <dbReference type="ARBA" id="ARBA00007635"/>
    </source>
</evidence>
<dbReference type="InterPro" id="IPR000620">
    <property type="entry name" value="EamA_dom"/>
</dbReference>
<comment type="caution">
    <text evidence="8">The sequence shown here is derived from an EMBL/GenBank/DDBJ whole genome shotgun (WGS) entry which is preliminary data.</text>
</comment>
<reference evidence="8" key="1">
    <citation type="journal article" date="2023" name="Plant J.">
        <title>The genome of the king protea, Protea cynaroides.</title>
        <authorList>
            <person name="Chang J."/>
            <person name="Duong T.A."/>
            <person name="Schoeman C."/>
            <person name="Ma X."/>
            <person name="Roodt D."/>
            <person name="Barker N."/>
            <person name="Li Z."/>
            <person name="Van de Peer Y."/>
            <person name="Mizrachi E."/>
        </authorList>
    </citation>
    <scope>NUCLEOTIDE SEQUENCE</scope>
    <source>
        <tissue evidence="8">Young leaves</tissue>
    </source>
</reference>
<feature type="transmembrane region" description="Helical" evidence="6">
    <location>
        <begin position="20"/>
        <end position="39"/>
    </location>
</feature>
<sequence>MGDQRPSGLFCAMFIKLKPYLAMVSLQFGYSGMYIVTILCLKRGMSHYVLAVYRHAVAALFIAPFALAFERKIRPKLTLSTFLKIMVLGFVEPVLDQNLYYVGMNYTSATFASAIFNVLPAITFILAMIFRLEKLKIKKLRSQAKILGTIVTVTGATVMTLYKGPVLNFVRSQGRNQNKTSSGSTDQHWVTGTIMLLASCSGWAGFFILQSFTLKSYPAELSLTALICLMGTVQGAAVALVMERNFSAWALGWDSRLLGPVYTGIVCSGMAYYMQGMVIKERGPVFVTAFSPLCMIIVAAMGSMILAEQIHLGSVIGAIIIVVGLYCVIWGKSKDYATSSPLTCEKGGALELPIAMTDGSKLTVDDSNPNGGILMSDTRANSSSVPSVI</sequence>
<dbReference type="EMBL" id="JAMYWD010000008">
    <property type="protein sequence ID" value="KAJ4964356.1"/>
    <property type="molecule type" value="Genomic_DNA"/>
</dbReference>
<dbReference type="SUPFAM" id="SSF103481">
    <property type="entry name" value="Multidrug resistance efflux transporter EmrE"/>
    <property type="match status" value="2"/>
</dbReference>
<accession>A0A9Q0HD22</accession>
<feature type="transmembrane region" description="Helical" evidence="6">
    <location>
        <begin position="312"/>
        <end position="331"/>
    </location>
</feature>
<evidence type="ECO:0000313" key="9">
    <source>
        <dbReference type="Proteomes" id="UP001141806"/>
    </source>
</evidence>
<keyword evidence="9" id="KW-1185">Reference proteome</keyword>
<feature type="domain" description="EamA" evidence="7">
    <location>
        <begin position="191"/>
        <end position="329"/>
    </location>
</feature>